<dbReference type="PANTHER" id="PTHR12677:SF59">
    <property type="entry name" value="GOLGI APPARATUS MEMBRANE PROTEIN TVP38-RELATED"/>
    <property type="match status" value="1"/>
</dbReference>
<dbReference type="eggNOG" id="COG0398">
    <property type="taxonomic scope" value="Bacteria"/>
</dbReference>
<protein>
    <recommendedName>
        <fullName evidence="6">TVP38/TMEM64 family membrane protein</fullName>
    </recommendedName>
</protein>
<evidence type="ECO:0000256" key="2">
    <source>
        <dbReference type="ARBA" id="ARBA00022475"/>
    </source>
</evidence>
<feature type="transmembrane region" description="Helical" evidence="6">
    <location>
        <begin position="248"/>
        <end position="265"/>
    </location>
</feature>
<feature type="transmembrane region" description="Helical" evidence="6">
    <location>
        <begin position="107"/>
        <end position="131"/>
    </location>
</feature>
<comment type="subcellular location">
    <subcellularLocation>
        <location evidence="1 6">Cell membrane</location>
        <topology evidence="1 6">Multi-pass membrane protein</topology>
    </subcellularLocation>
</comment>
<keyword evidence="5 6" id="KW-0472">Membrane</keyword>
<evidence type="ECO:0000313" key="9">
    <source>
        <dbReference type="EMBL" id="EMR03305.1"/>
    </source>
</evidence>
<dbReference type="Pfam" id="PF09335">
    <property type="entry name" value="VTT_dom"/>
    <property type="match status" value="1"/>
</dbReference>
<gene>
    <name evidence="9" type="primary">ydjZ_2</name>
    <name evidence="9" type="ORF">ADICEAN_01559</name>
</gene>
<evidence type="ECO:0000256" key="6">
    <source>
        <dbReference type="RuleBase" id="RU366058"/>
    </source>
</evidence>
<feature type="compositionally biased region" description="Low complexity" evidence="7">
    <location>
        <begin position="25"/>
        <end position="36"/>
    </location>
</feature>
<keyword evidence="10" id="KW-1185">Reference proteome</keyword>
<feature type="compositionally biased region" description="Polar residues" evidence="7">
    <location>
        <begin position="1"/>
        <end position="15"/>
    </location>
</feature>
<proteinExistence type="inferred from homology"/>
<evidence type="ECO:0000313" key="10">
    <source>
        <dbReference type="Proteomes" id="UP000011910"/>
    </source>
</evidence>
<feature type="transmembrane region" description="Helical" evidence="6">
    <location>
        <begin position="216"/>
        <end position="236"/>
    </location>
</feature>
<sequence>MKNSATPHNTSNSPSIRPAPSANGQARRAQAAPSASQDKKAAADAASPKQSRWPLLLTVLLIGGGIAAYFFIPSFQQSLQEGWQVLGSGEEEKISEWVSQFGAWGPLFIILAMVAQMFLLVVNVVALMLVAILAYGPFWGSALAIAAVLVASTIGWALGRSLGEAGVVRLIGQKAEKKVSHFMDRWGVWAIIIARVSPFLSNDAVSFVAGLARMSYLKFIGATLAGITPLTILLAWLGENNERLKTGLIWVSAISIAALLGYMLYSRLKRGKANPLPPLQGTKPAYSRAAPCSTANGQKSALHTTLSPKKRL</sequence>
<keyword evidence="4 6" id="KW-1133">Transmembrane helix</keyword>
<dbReference type="STRING" id="1279009.ADICEAN_01559"/>
<feature type="region of interest" description="Disordered" evidence="7">
    <location>
        <begin position="1"/>
        <end position="46"/>
    </location>
</feature>
<comment type="similarity">
    <text evidence="6">Belongs to the TVP38/TMEM64 family.</text>
</comment>
<name>M7NNM3_9BACT</name>
<dbReference type="Proteomes" id="UP000011910">
    <property type="component" value="Unassembled WGS sequence"/>
</dbReference>
<feature type="transmembrane region" description="Helical" evidence="6">
    <location>
        <begin position="186"/>
        <end position="209"/>
    </location>
</feature>
<dbReference type="OrthoDB" id="9812980at2"/>
<dbReference type="InterPro" id="IPR032816">
    <property type="entry name" value="VTT_dom"/>
</dbReference>
<feature type="region of interest" description="Disordered" evidence="7">
    <location>
        <begin position="284"/>
        <end position="312"/>
    </location>
</feature>
<feature type="domain" description="VTT" evidence="8">
    <location>
        <begin position="126"/>
        <end position="239"/>
    </location>
</feature>
<dbReference type="AlphaFoldDB" id="M7NNM3"/>
<organism evidence="9 10">
    <name type="scientific">Cesiribacter andamanensis AMV16</name>
    <dbReference type="NCBI Taxonomy" id="1279009"/>
    <lineage>
        <taxon>Bacteria</taxon>
        <taxon>Pseudomonadati</taxon>
        <taxon>Bacteroidota</taxon>
        <taxon>Cytophagia</taxon>
        <taxon>Cytophagales</taxon>
        <taxon>Cesiribacteraceae</taxon>
        <taxon>Cesiribacter</taxon>
    </lineage>
</organism>
<dbReference type="EMBL" id="AODQ01000029">
    <property type="protein sequence ID" value="EMR03305.1"/>
    <property type="molecule type" value="Genomic_DNA"/>
</dbReference>
<feature type="transmembrane region" description="Helical" evidence="6">
    <location>
        <begin position="138"/>
        <end position="158"/>
    </location>
</feature>
<dbReference type="InterPro" id="IPR015414">
    <property type="entry name" value="TMEM64"/>
</dbReference>
<dbReference type="GO" id="GO:0005886">
    <property type="term" value="C:plasma membrane"/>
    <property type="evidence" value="ECO:0007669"/>
    <property type="project" value="UniProtKB-SubCell"/>
</dbReference>
<feature type="compositionally biased region" description="Polar residues" evidence="7">
    <location>
        <begin position="293"/>
        <end position="312"/>
    </location>
</feature>
<keyword evidence="2 6" id="KW-1003">Cell membrane</keyword>
<evidence type="ECO:0000256" key="4">
    <source>
        <dbReference type="ARBA" id="ARBA00022989"/>
    </source>
</evidence>
<evidence type="ECO:0000256" key="5">
    <source>
        <dbReference type="ARBA" id="ARBA00023136"/>
    </source>
</evidence>
<evidence type="ECO:0000256" key="7">
    <source>
        <dbReference type="SAM" id="MobiDB-lite"/>
    </source>
</evidence>
<dbReference type="RefSeq" id="WP_009194956.1">
    <property type="nucleotide sequence ID" value="NZ_AODQ01000029.1"/>
</dbReference>
<comment type="caution">
    <text evidence="9">The sequence shown here is derived from an EMBL/GenBank/DDBJ whole genome shotgun (WGS) entry which is preliminary data.</text>
</comment>
<reference evidence="9 10" key="1">
    <citation type="journal article" date="2013" name="Genome Announc.">
        <title>Draft Genome Sequence of Cesiribacter andamanensis Strain AMV16T, Isolated from a Soil Sample from a Mud Volcano in the Andaman Islands, India.</title>
        <authorList>
            <person name="Shivaji S."/>
            <person name="Ara S."/>
            <person name="Begum Z."/>
            <person name="Srinivas T.N."/>
            <person name="Singh A."/>
            <person name="Kumar Pinnaka A."/>
        </authorList>
    </citation>
    <scope>NUCLEOTIDE SEQUENCE [LARGE SCALE GENOMIC DNA]</scope>
    <source>
        <strain evidence="9 10">AMV16</strain>
    </source>
</reference>
<evidence type="ECO:0000256" key="3">
    <source>
        <dbReference type="ARBA" id="ARBA00022692"/>
    </source>
</evidence>
<evidence type="ECO:0000259" key="8">
    <source>
        <dbReference type="Pfam" id="PF09335"/>
    </source>
</evidence>
<keyword evidence="3 6" id="KW-0812">Transmembrane</keyword>
<feature type="transmembrane region" description="Helical" evidence="6">
    <location>
        <begin position="53"/>
        <end position="72"/>
    </location>
</feature>
<evidence type="ECO:0000256" key="1">
    <source>
        <dbReference type="ARBA" id="ARBA00004651"/>
    </source>
</evidence>
<accession>M7NNM3</accession>
<dbReference type="PANTHER" id="PTHR12677">
    <property type="entry name" value="GOLGI APPARATUS MEMBRANE PROTEIN TVP38-RELATED"/>
    <property type="match status" value="1"/>
</dbReference>